<evidence type="ECO:0000256" key="6">
    <source>
        <dbReference type="SAM" id="Coils"/>
    </source>
</evidence>
<evidence type="ECO:0000313" key="9">
    <source>
        <dbReference type="Proteomes" id="UP000244016"/>
    </source>
</evidence>
<evidence type="ECO:0000256" key="2">
    <source>
        <dbReference type="ARBA" id="ARBA00013855"/>
    </source>
</evidence>
<feature type="coiled-coil region" evidence="6">
    <location>
        <begin position="54"/>
        <end position="107"/>
    </location>
</feature>
<evidence type="ECO:0000256" key="4">
    <source>
        <dbReference type="ARBA" id="ARBA00032089"/>
    </source>
</evidence>
<dbReference type="EMBL" id="PEBW01000003">
    <property type="protein sequence ID" value="PTQ52075.1"/>
    <property type="molecule type" value="Genomic_DNA"/>
</dbReference>
<protein>
    <recommendedName>
        <fullName evidence="2 5">Cell shape-determining protein MreC</fullName>
    </recommendedName>
    <alternativeName>
        <fullName evidence="4 5">Cell shape protein MreC</fullName>
    </alternativeName>
</protein>
<reference evidence="8 9" key="1">
    <citation type="submission" date="2017-08" db="EMBL/GenBank/DDBJ databases">
        <title>Burning lignite coal seam in the remote Altai Mountains harbors a hydrogen-driven thermophilic microbial community.</title>
        <authorList>
            <person name="Kadnikov V.V."/>
            <person name="Mardanov A.V."/>
            <person name="Ivasenko D."/>
            <person name="Beletsky A.V."/>
            <person name="Karnachuk O.V."/>
            <person name="Ravin N.V."/>
        </authorList>
    </citation>
    <scope>NUCLEOTIDE SEQUENCE [LARGE SCALE GENOMIC DNA]</scope>
    <source>
        <strain evidence="8">AL31</strain>
    </source>
</reference>
<proteinExistence type="inferred from homology"/>
<dbReference type="Gene3D" id="2.40.10.340">
    <property type="entry name" value="Rod shape-determining protein MreC, domain 1"/>
    <property type="match status" value="1"/>
</dbReference>
<evidence type="ECO:0000256" key="1">
    <source>
        <dbReference type="ARBA" id="ARBA00009369"/>
    </source>
</evidence>
<dbReference type="GO" id="GO:0005886">
    <property type="term" value="C:plasma membrane"/>
    <property type="evidence" value="ECO:0007669"/>
    <property type="project" value="TreeGrafter"/>
</dbReference>
<dbReference type="InterPro" id="IPR055342">
    <property type="entry name" value="MreC_beta-barrel_core"/>
</dbReference>
<organism evidence="8 9">
    <name type="scientific">Brockia lithotrophica</name>
    <dbReference type="NCBI Taxonomy" id="933949"/>
    <lineage>
        <taxon>Bacteria</taxon>
        <taxon>Bacillati</taxon>
        <taxon>Bacillota</taxon>
        <taxon>Bacilli</taxon>
        <taxon>Bacillales</taxon>
        <taxon>Bacillales Family X. Incertae Sedis</taxon>
        <taxon>Brockia</taxon>
    </lineage>
</organism>
<keyword evidence="3 5" id="KW-0133">Cell shape</keyword>
<dbReference type="InterPro" id="IPR042175">
    <property type="entry name" value="Cell/Rod_MreC_2"/>
</dbReference>
<evidence type="ECO:0000259" key="7">
    <source>
        <dbReference type="Pfam" id="PF04085"/>
    </source>
</evidence>
<keyword evidence="6" id="KW-0175">Coiled coil</keyword>
<dbReference type="PANTHER" id="PTHR34138:SF1">
    <property type="entry name" value="CELL SHAPE-DETERMINING PROTEIN MREC"/>
    <property type="match status" value="1"/>
</dbReference>
<dbReference type="InterPro" id="IPR042177">
    <property type="entry name" value="Cell/Rod_1"/>
</dbReference>
<dbReference type="Pfam" id="PF04085">
    <property type="entry name" value="MreC"/>
    <property type="match status" value="1"/>
</dbReference>
<dbReference type="AlphaFoldDB" id="A0A2T5G7B6"/>
<feature type="domain" description="Rod shape-determining protein MreC beta-barrel core" evidence="7">
    <location>
        <begin position="121"/>
        <end position="271"/>
    </location>
</feature>
<comment type="function">
    <text evidence="5">Involved in formation and maintenance of cell shape.</text>
</comment>
<name>A0A2T5G7B6_9BACL</name>
<comment type="similarity">
    <text evidence="1 5">Belongs to the MreC family.</text>
</comment>
<accession>A0A2T5G7B6</accession>
<dbReference type="Gene3D" id="2.40.10.350">
    <property type="entry name" value="Rod shape-determining protein MreC, domain 2"/>
    <property type="match status" value="1"/>
</dbReference>
<dbReference type="GO" id="GO:0008360">
    <property type="term" value="P:regulation of cell shape"/>
    <property type="evidence" value="ECO:0007669"/>
    <property type="project" value="UniProtKB-KW"/>
</dbReference>
<dbReference type="InterPro" id="IPR007221">
    <property type="entry name" value="MreC"/>
</dbReference>
<dbReference type="PIRSF" id="PIRSF038471">
    <property type="entry name" value="MreC"/>
    <property type="match status" value="1"/>
</dbReference>
<dbReference type="PANTHER" id="PTHR34138">
    <property type="entry name" value="CELL SHAPE-DETERMINING PROTEIN MREC"/>
    <property type="match status" value="1"/>
</dbReference>
<evidence type="ECO:0000313" key="8">
    <source>
        <dbReference type="EMBL" id="PTQ52075.1"/>
    </source>
</evidence>
<sequence>MARAGRLVVVALLVLVVVLLAFALTPEGRGVLSSPSAFVKDSVSLGQRIVHWPVQKVEELVARLREAGNLYEENRALRAALDCSLDLAAENERLRRENAELREALGLLPSPRDVRLIPAEVVGRNFEAWYRTVTINRGSRDGVGVGMAVRTPRGLVGIVESVAPHSAEVRLLTDPEPRRRVSVRIQSNPPVYGVLDGYDADHRAYRVSMVPLGAKLEAGQAAVTSGLGGVLAPEIPVGTVQEFRAAEDGLTLTVWLRPAQDLYELSILFVVARTDLRGEGGGP</sequence>
<evidence type="ECO:0000256" key="3">
    <source>
        <dbReference type="ARBA" id="ARBA00022960"/>
    </source>
</evidence>
<dbReference type="Proteomes" id="UP000244016">
    <property type="component" value="Unassembled WGS sequence"/>
</dbReference>
<comment type="caution">
    <text evidence="8">The sequence shown here is derived from an EMBL/GenBank/DDBJ whole genome shotgun (WGS) entry which is preliminary data.</text>
</comment>
<dbReference type="NCBIfam" id="TIGR00219">
    <property type="entry name" value="mreC"/>
    <property type="match status" value="1"/>
</dbReference>
<evidence type="ECO:0000256" key="5">
    <source>
        <dbReference type="PIRNR" id="PIRNR038471"/>
    </source>
</evidence>
<gene>
    <name evidence="8" type="ORF">BLITH_1042</name>
</gene>